<dbReference type="Gene3D" id="2.40.50.140">
    <property type="entry name" value="Nucleic acid-binding proteins"/>
    <property type="match status" value="1"/>
</dbReference>
<proteinExistence type="predicted"/>
<evidence type="ECO:0000313" key="1">
    <source>
        <dbReference type="EMBL" id="KAK7518600.1"/>
    </source>
</evidence>
<evidence type="ECO:0000313" key="2">
    <source>
        <dbReference type="Proteomes" id="UP001363622"/>
    </source>
</evidence>
<comment type="caution">
    <text evidence="1">The sequence shown here is derived from an EMBL/GenBank/DDBJ whole genome shotgun (WGS) entry which is preliminary data.</text>
</comment>
<dbReference type="InterPro" id="IPR012340">
    <property type="entry name" value="NA-bd_OB-fold"/>
</dbReference>
<reference evidence="1 2" key="1">
    <citation type="submission" date="2024-04" db="EMBL/GenBank/DDBJ databases">
        <title>Phyllosticta paracitricarpa is synonymous to the EU quarantine fungus P. citricarpa based on phylogenomic analyses.</title>
        <authorList>
            <consortium name="Lawrence Berkeley National Laboratory"/>
            <person name="Van Ingen-Buijs V.A."/>
            <person name="Van Westerhoven A.C."/>
            <person name="Haridas S."/>
            <person name="Skiadas P."/>
            <person name="Martin F."/>
            <person name="Groenewald J.Z."/>
            <person name="Crous P.W."/>
            <person name="Seidl M.F."/>
        </authorList>
    </citation>
    <scope>NUCLEOTIDE SEQUENCE [LARGE SCALE GENOMIC DNA]</scope>
    <source>
        <strain evidence="1 2">CBS 123371</strain>
    </source>
</reference>
<dbReference type="EMBL" id="JBBPHU010000004">
    <property type="protein sequence ID" value="KAK7518600.1"/>
    <property type="molecule type" value="Genomic_DNA"/>
</dbReference>
<accession>A0ABR1KQD4</accession>
<gene>
    <name evidence="1" type="ORF">IWZ03DRAFT_150058</name>
</gene>
<dbReference type="Proteomes" id="UP001363622">
    <property type="component" value="Unassembled WGS sequence"/>
</dbReference>
<sequence>MISRVVLAGAPDPKRLSWDEDSLLCDWVPAVARFLDSTTGTLAGGGSLGRGQELQDEGLFRWRSVPLTNTRLPTGLTQEFGSLNVQQQFHGELTQRSVDETDVGSSQVSLPVSTLQPLRETRGGNGSTERDDEESRFIEYSMAVHDTLLSSQLDLSLSPLEETTMLDSFHSDMYMDQSNISLGKTTQADVRLPRAIKNLCEIPTAGHLKSIIPQTIVINLIVGVISILPPHSKQTRYGLRDMAEILVGDETGIGFKITFWFAARDSQRANGGARATPPEPLRDALENLRLQDVVLIENVALDFFRDKVFGSSLRKSIQKNQTKLHLLARHGVDKMGGLQGVEKVARVKDWVSGFANPHRDAVGAGNDGRVKGQDFFLPPDTQD</sequence>
<name>A0ABR1KQD4_9PEZI</name>
<keyword evidence="2" id="KW-1185">Reference proteome</keyword>
<protein>
    <submittedName>
        <fullName evidence="1">Uncharacterized protein</fullName>
    </submittedName>
</protein>
<organism evidence="1 2">
    <name type="scientific">Phyllosticta citriasiana</name>
    <dbReference type="NCBI Taxonomy" id="595635"/>
    <lineage>
        <taxon>Eukaryota</taxon>
        <taxon>Fungi</taxon>
        <taxon>Dikarya</taxon>
        <taxon>Ascomycota</taxon>
        <taxon>Pezizomycotina</taxon>
        <taxon>Dothideomycetes</taxon>
        <taxon>Dothideomycetes incertae sedis</taxon>
        <taxon>Botryosphaeriales</taxon>
        <taxon>Phyllostictaceae</taxon>
        <taxon>Phyllosticta</taxon>
    </lineage>
</organism>